<keyword evidence="1" id="KW-0175">Coiled coil</keyword>
<dbReference type="InterPro" id="IPR056142">
    <property type="entry name" value="DUF7725"/>
</dbReference>
<dbReference type="AlphaFoldDB" id="A0A484KXB0"/>
<evidence type="ECO:0000313" key="4">
    <source>
        <dbReference type="EMBL" id="VFQ66812.1"/>
    </source>
</evidence>
<accession>A0A484KXB0</accession>
<feature type="compositionally biased region" description="Polar residues" evidence="2">
    <location>
        <begin position="425"/>
        <end position="453"/>
    </location>
</feature>
<dbReference type="PANTHER" id="PTHR35766">
    <property type="entry name" value="OS08G0543600 PROTEIN"/>
    <property type="match status" value="1"/>
</dbReference>
<feature type="region of interest" description="Disordered" evidence="2">
    <location>
        <begin position="1"/>
        <end position="48"/>
    </location>
</feature>
<feature type="coiled-coil region" evidence="1">
    <location>
        <begin position="77"/>
        <end position="229"/>
    </location>
</feature>
<dbReference type="PANTHER" id="PTHR35766:SF1">
    <property type="entry name" value="OS08G0543600 PROTEIN"/>
    <property type="match status" value="1"/>
</dbReference>
<organism evidence="4 5">
    <name type="scientific">Cuscuta campestris</name>
    <dbReference type="NCBI Taxonomy" id="132261"/>
    <lineage>
        <taxon>Eukaryota</taxon>
        <taxon>Viridiplantae</taxon>
        <taxon>Streptophyta</taxon>
        <taxon>Embryophyta</taxon>
        <taxon>Tracheophyta</taxon>
        <taxon>Spermatophyta</taxon>
        <taxon>Magnoliopsida</taxon>
        <taxon>eudicotyledons</taxon>
        <taxon>Gunneridae</taxon>
        <taxon>Pentapetalae</taxon>
        <taxon>asterids</taxon>
        <taxon>lamiids</taxon>
        <taxon>Solanales</taxon>
        <taxon>Convolvulaceae</taxon>
        <taxon>Cuscuteae</taxon>
        <taxon>Cuscuta</taxon>
        <taxon>Cuscuta subgen. Grammica</taxon>
        <taxon>Cuscuta sect. Cleistogrammica</taxon>
    </lineage>
</organism>
<feature type="compositionally biased region" description="Low complexity" evidence="2">
    <location>
        <begin position="304"/>
        <end position="316"/>
    </location>
</feature>
<evidence type="ECO:0000259" key="3">
    <source>
        <dbReference type="Pfam" id="PF24851"/>
    </source>
</evidence>
<dbReference type="OrthoDB" id="2020644at2759"/>
<protein>
    <recommendedName>
        <fullName evidence="3">DUF7725 domain-containing protein</fullName>
    </recommendedName>
</protein>
<dbReference type="Proteomes" id="UP000595140">
    <property type="component" value="Unassembled WGS sequence"/>
</dbReference>
<feature type="compositionally biased region" description="Basic and acidic residues" evidence="2">
    <location>
        <begin position="23"/>
        <end position="48"/>
    </location>
</feature>
<feature type="region of interest" description="Disordered" evidence="2">
    <location>
        <begin position="789"/>
        <end position="817"/>
    </location>
</feature>
<reference evidence="4 5" key="1">
    <citation type="submission" date="2018-04" db="EMBL/GenBank/DDBJ databases">
        <authorList>
            <person name="Vogel A."/>
        </authorList>
    </citation>
    <scope>NUCLEOTIDE SEQUENCE [LARGE SCALE GENOMIC DNA]</scope>
</reference>
<dbReference type="EMBL" id="OOIL02000560">
    <property type="protein sequence ID" value="VFQ66812.1"/>
    <property type="molecule type" value="Genomic_DNA"/>
</dbReference>
<keyword evidence="5" id="KW-1185">Reference proteome</keyword>
<feature type="domain" description="DUF7725" evidence="3">
    <location>
        <begin position="601"/>
        <end position="673"/>
    </location>
</feature>
<gene>
    <name evidence="4" type="ORF">CCAM_LOCUS8588</name>
</gene>
<evidence type="ECO:0000256" key="2">
    <source>
        <dbReference type="SAM" id="MobiDB-lite"/>
    </source>
</evidence>
<evidence type="ECO:0000256" key="1">
    <source>
        <dbReference type="SAM" id="Coils"/>
    </source>
</evidence>
<evidence type="ECO:0000313" key="5">
    <source>
        <dbReference type="Proteomes" id="UP000595140"/>
    </source>
</evidence>
<sequence length="817" mass="90850">MEAAAGVATARNVSTPVSSPQPSRKEWRVVSDHSERSDKERSKFGQSDERLIYEVQQGRNPSDVGFCSLILDGGPDNDLLQQRLHTVVNQREELQRMETELQAQLIAKTEMLEMRNTFDAQVKEQANTNAKLQEQLQERAETIYELESRLEEKERELHAIRLDNEAAWAKEDLLREQSKELQTYMRERDNSEAERAQYIKQIHDFQEHIQEKERQFLELQEQNRITQENIVYRDEQMREAQAWMSRFQEIEALQQAELRERTEQCNQLWLGCQRQAAEMERLHLHIQQLQAELTEAKERNNTISDGSQVSKSSSKDTAQIGKRSSGLLLDSGKDVSGVKSGHLSNGHDESDSSLSAMNASTQNDHLHGLSLAPSSLLGMPTYISPGQITALHPFLMHQQGIPPVPQSHVVHFHSVPGSAMPSVQHWPNQQVAPDGSELSSHNQSSLQTDSTLLRSNSSYQYETSVNGNGFHSEHPDTNIIHKIESPDSVAHSNEVEQKNQQTLQYISSQIHNGLRLDPNVQKNEFQVNGVNSSSIPGIESQGSMIGEITSPAEYSPLNILEQASNSNEKVTNSNANTTLPESMVSMGQKNAYPVNPAEPILLDEQSLLACIVRTIPPGSSGQIRISTTLPNRLAKMLAPLHWHDYKKKYGKLDDFVASHPELFVVDDDYIQLREGAQEIIAATAAVAKVAAATAVPSLYPSRLHSVAVTPMAQSHRLKKNADAISQSVAMQSQHSNSSCSVGEGIANVKNLAKPRGPVELNASETHPAQLPMGNGIHPQKNDLVTSQIKGSSLGRGNVNAHGKHRGRINVLPSNSRR</sequence>
<proteinExistence type="predicted"/>
<feature type="compositionally biased region" description="Polar residues" evidence="2">
    <location>
        <begin position="11"/>
        <end position="22"/>
    </location>
</feature>
<feature type="region of interest" description="Disordered" evidence="2">
    <location>
        <begin position="420"/>
        <end position="453"/>
    </location>
</feature>
<dbReference type="Pfam" id="PF24851">
    <property type="entry name" value="DUF7725"/>
    <property type="match status" value="1"/>
</dbReference>
<name>A0A484KXB0_9ASTE</name>
<feature type="region of interest" description="Disordered" evidence="2">
    <location>
        <begin position="299"/>
        <end position="355"/>
    </location>
</feature>